<dbReference type="KEGG" id="aue:C5O00_08845"/>
<dbReference type="EMBL" id="CP027062">
    <property type="protein sequence ID" value="AVI51275.1"/>
    <property type="molecule type" value="Genomic_DNA"/>
</dbReference>
<evidence type="ECO:0000256" key="1">
    <source>
        <dbReference type="SAM" id="SignalP"/>
    </source>
</evidence>
<reference evidence="2 3" key="1">
    <citation type="submission" date="2018-02" db="EMBL/GenBank/DDBJ databases">
        <title>Genomic analysis of the strain RR4-38 isolated from a seawater recirculating aquaculture system.</title>
        <authorList>
            <person name="Kim Y.-S."/>
            <person name="Jang Y.H."/>
            <person name="Kim K.-H."/>
        </authorList>
    </citation>
    <scope>NUCLEOTIDE SEQUENCE [LARGE SCALE GENOMIC DNA]</scope>
    <source>
        <strain evidence="2 3">RR4-38</strain>
    </source>
</reference>
<dbReference type="AlphaFoldDB" id="A0A2S0HXD2"/>
<protein>
    <recommendedName>
        <fullName evidence="4">T9SS type B sorting domain-containing protein</fullName>
    </recommendedName>
</protein>
<evidence type="ECO:0000313" key="2">
    <source>
        <dbReference type="EMBL" id="AVI51275.1"/>
    </source>
</evidence>
<organism evidence="2 3">
    <name type="scientific">Pukyongia salina</name>
    <dbReference type="NCBI Taxonomy" id="2094025"/>
    <lineage>
        <taxon>Bacteria</taxon>
        <taxon>Pseudomonadati</taxon>
        <taxon>Bacteroidota</taxon>
        <taxon>Flavobacteriia</taxon>
        <taxon>Flavobacteriales</taxon>
        <taxon>Flavobacteriaceae</taxon>
        <taxon>Pukyongia</taxon>
    </lineage>
</organism>
<accession>A0A2S0HXD2</accession>
<dbReference type="InterPro" id="IPR026341">
    <property type="entry name" value="T9SS_type_B"/>
</dbReference>
<dbReference type="Pfam" id="PF13585">
    <property type="entry name" value="CHU_C"/>
    <property type="match status" value="1"/>
</dbReference>
<dbReference type="NCBIfam" id="TIGR04131">
    <property type="entry name" value="Bac_Flav_CTERM"/>
    <property type="match status" value="1"/>
</dbReference>
<proteinExistence type="predicted"/>
<gene>
    <name evidence="2" type="ORF">C5O00_08845</name>
</gene>
<dbReference type="Proteomes" id="UP000238442">
    <property type="component" value="Chromosome"/>
</dbReference>
<evidence type="ECO:0008006" key="4">
    <source>
        <dbReference type="Google" id="ProtNLM"/>
    </source>
</evidence>
<evidence type="ECO:0000313" key="3">
    <source>
        <dbReference type="Proteomes" id="UP000238442"/>
    </source>
</evidence>
<dbReference type="RefSeq" id="WP_105216516.1">
    <property type="nucleotide sequence ID" value="NZ_CP027062.1"/>
</dbReference>
<name>A0A2S0HXD2_9FLAO</name>
<sequence>MYRFSYILIAILVGTIALGQSPSDCTNAILVCGNTSFGLEPDGVGFDEFSLPGNIRPPCYDFNNNTIWLRFVIEESGQLTFDLIPDSSSADYDFAIYGPNVSCDMLGSAIRCSSTNPQNAGVSANTGLNLTETDHFEGPGEDGNGYLQYLDVLAGEEYLVLIDRPHGSGGFSMEMTGSAVLPEQPFAYPVTDLATCEMDEIVDGATEFNFDPLIPDILQGQTNMTVTFHQSLNDANIGINPIVSPYTNIANPMKIYYRVENNNSGCVDINDFEIRVEEPFTVTLPDDLFVCNNSSDPVTLATQAGFAYYQWSTGEEGPNLYAIEITDGGDYWVNVTDTQGCKVRASTFVNSSEIATITDVVVEDFRGMDNRATISVEGNGDYQFQLDDLLPFQDENFFDGLRRGYHTITVRDKKGCGAIEVEILVLDYPRFFTPNGDGINDTWQIEGIWEFPGSKILIFDRYGRVLNGIRLDMVGWDGTDDNGVAVPSNDYWFSIIMNDGREVRGHFTLKR</sequence>
<keyword evidence="3" id="KW-1185">Reference proteome</keyword>
<dbReference type="OrthoDB" id="9765926at2"/>
<feature type="chain" id="PRO_5015620673" description="T9SS type B sorting domain-containing protein" evidence="1">
    <location>
        <begin position="20"/>
        <end position="511"/>
    </location>
</feature>
<keyword evidence="1" id="KW-0732">Signal</keyword>
<feature type="signal peptide" evidence="1">
    <location>
        <begin position="1"/>
        <end position="19"/>
    </location>
</feature>